<name>A0A5M6CY11_9BACT</name>
<reference evidence="6 7" key="1">
    <citation type="submission" date="2019-08" db="EMBL/GenBank/DDBJ databases">
        <authorList>
            <person name="Dhanesh K."/>
            <person name="Kumar G."/>
            <person name="Sasikala C."/>
            <person name="Venkata Ramana C."/>
        </authorList>
    </citation>
    <scope>NUCLEOTIDE SEQUENCE [LARGE SCALE GENOMIC DNA]</scope>
    <source>
        <strain evidence="6 7">JC645</strain>
    </source>
</reference>
<evidence type="ECO:0000256" key="3">
    <source>
        <dbReference type="ARBA" id="ARBA00022989"/>
    </source>
</evidence>
<dbReference type="AlphaFoldDB" id="A0A5M6CY11"/>
<keyword evidence="3 5" id="KW-1133">Transmembrane helix</keyword>
<evidence type="ECO:0000256" key="1">
    <source>
        <dbReference type="ARBA" id="ARBA00004141"/>
    </source>
</evidence>
<feature type="transmembrane region" description="Helical" evidence="5">
    <location>
        <begin position="93"/>
        <end position="111"/>
    </location>
</feature>
<gene>
    <name evidence="6" type="ORF">FYK55_22570</name>
</gene>
<evidence type="ECO:0000313" key="7">
    <source>
        <dbReference type="Proteomes" id="UP000324479"/>
    </source>
</evidence>
<dbReference type="InterPro" id="IPR019109">
    <property type="entry name" value="MamF_MmsF"/>
</dbReference>
<evidence type="ECO:0000313" key="6">
    <source>
        <dbReference type="EMBL" id="KAA5540091.1"/>
    </source>
</evidence>
<proteinExistence type="predicted"/>
<organism evidence="6 7">
    <name type="scientific">Roseiconus nitratireducens</name>
    <dbReference type="NCBI Taxonomy" id="2605748"/>
    <lineage>
        <taxon>Bacteria</taxon>
        <taxon>Pseudomonadati</taxon>
        <taxon>Planctomycetota</taxon>
        <taxon>Planctomycetia</taxon>
        <taxon>Pirellulales</taxon>
        <taxon>Pirellulaceae</taxon>
        <taxon>Roseiconus</taxon>
    </lineage>
</organism>
<evidence type="ECO:0000256" key="5">
    <source>
        <dbReference type="SAM" id="Phobius"/>
    </source>
</evidence>
<keyword evidence="4 5" id="KW-0472">Membrane</keyword>
<evidence type="ECO:0000256" key="2">
    <source>
        <dbReference type="ARBA" id="ARBA00022692"/>
    </source>
</evidence>
<keyword evidence="2 5" id="KW-0812">Transmembrane</keyword>
<dbReference type="Proteomes" id="UP000324479">
    <property type="component" value="Unassembled WGS sequence"/>
</dbReference>
<accession>A0A5M6CY11</accession>
<dbReference type="EMBL" id="VWOX01000015">
    <property type="protein sequence ID" value="KAA5540091.1"/>
    <property type="molecule type" value="Genomic_DNA"/>
</dbReference>
<comment type="caution">
    <text evidence="6">The sequence shown here is derived from an EMBL/GenBank/DDBJ whole genome shotgun (WGS) entry which is preliminary data.</text>
</comment>
<keyword evidence="7" id="KW-1185">Reference proteome</keyword>
<comment type="subcellular location">
    <subcellularLocation>
        <location evidence="1">Membrane</location>
        <topology evidence="1">Multi-pass membrane protein</topology>
    </subcellularLocation>
</comment>
<feature type="transmembrane region" description="Helical" evidence="5">
    <location>
        <begin position="132"/>
        <end position="165"/>
    </location>
</feature>
<dbReference type="Pfam" id="PF09685">
    <property type="entry name" value="MamF_MmsF"/>
    <property type="match status" value="1"/>
</dbReference>
<protein>
    <submittedName>
        <fullName evidence="6">DUF4870 domain-containing protein</fullName>
    </submittedName>
</protein>
<evidence type="ECO:0000256" key="4">
    <source>
        <dbReference type="ARBA" id="ARBA00023136"/>
    </source>
</evidence>
<sequence>MLGNDPFWETWCAFPGPPSFPEQNMNLSDELARLEELRRSGSLSEIEFEQAKRRVIDEHQSPGATPFGGTSVPGQVYGLKEETWCALMHLSQLLVYSGLGIIVPIAMWLVSKDQSDASRRHGARMMNWLLSSLIYAAAGALLSMVLIGIPLLILVAILDFIFPIVAAVKANDGKLWSYPLAIRFFQED</sequence>